<name>A0A430KV40_9GAMM</name>
<protein>
    <submittedName>
        <fullName evidence="3">PASTA domain-containing protein</fullName>
    </submittedName>
</protein>
<dbReference type="OrthoDB" id="6113154at2"/>
<proteinExistence type="predicted"/>
<dbReference type="EMBL" id="RQXW01000001">
    <property type="protein sequence ID" value="RTE67381.1"/>
    <property type="molecule type" value="Genomic_DNA"/>
</dbReference>
<sequence>MATNIKAVLRDSNNKPLANIDAQLFFYTMNGGVTAVAKGKSAVNGALSMVCGSRFSGFLPRVLLKVKLNSQWVNASNTPKTYSQKTIDFGTIKLSHEPVITLASTVLYSIPAGTVPKAALNTVASKQSKLLETQNLKLNEETKALTLQLRRQEQARKALESELQERPTQQMLKAEKTQVTQLETQLKQRDERIRSLERNGSQLSEISQQLASNEQLRKKLESELKQRPTLEGLNFEKRRVTELQNQLTLKDNRIGELEGLIKKGSGVVPIKSKIVKSEDLIFSASDAISRASTKLAKQGGYRISKASVDLKVVAAANHTDLMLFETADDLARIPSNCFGNVRFDIDLTDKDESVETVDSAAKMPDVSGYTRQLAERKLGELQDQTFWYEQQLSEKDPFSAGQIMSQHPKANTPLQPDTQIILIIGV</sequence>
<evidence type="ECO:0000259" key="2">
    <source>
        <dbReference type="PROSITE" id="PS51178"/>
    </source>
</evidence>
<dbReference type="PROSITE" id="PS51178">
    <property type="entry name" value="PASTA"/>
    <property type="match status" value="1"/>
</dbReference>
<accession>A0A430KV40</accession>
<gene>
    <name evidence="3" type="ORF">EH243_00045</name>
</gene>
<feature type="coiled-coil region" evidence="1">
    <location>
        <begin position="135"/>
        <end position="226"/>
    </location>
</feature>
<evidence type="ECO:0000313" key="3">
    <source>
        <dbReference type="EMBL" id="RTE67381.1"/>
    </source>
</evidence>
<comment type="caution">
    <text evidence="3">The sequence shown here is derived from an EMBL/GenBank/DDBJ whole genome shotgun (WGS) entry which is preliminary data.</text>
</comment>
<feature type="domain" description="PASTA" evidence="2">
    <location>
        <begin position="356"/>
        <end position="426"/>
    </location>
</feature>
<evidence type="ECO:0000313" key="4">
    <source>
        <dbReference type="Proteomes" id="UP000283087"/>
    </source>
</evidence>
<dbReference type="AlphaFoldDB" id="A0A430KV40"/>
<dbReference type="Pfam" id="PF03793">
    <property type="entry name" value="PASTA"/>
    <property type="match status" value="1"/>
</dbReference>
<dbReference type="InterPro" id="IPR005543">
    <property type="entry name" value="PASTA_dom"/>
</dbReference>
<organism evidence="3 4">
    <name type="scientific">Amphritea opalescens</name>
    <dbReference type="NCBI Taxonomy" id="2490544"/>
    <lineage>
        <taxon>Bacteria</taxon>
        <taxon>Pseudomonadati</taxon>
        <taxon>Pseudomonadota</taxon>
        <taxon>Gammaproteobacteria</taxon>
        <taxon>Oceanospirillales</taxon>
        <taxon>Oceanospirillaceae</taxon>
        <taxon>Amphritea</taxon>
    </lineage>
</organism>
<dbReference type="RefSeq" id="WP_126156591.1">
    <property type="nucleotide sequence ID" value="NZ_RQXW01000001.1"/>
</dbReference>
<evidence type="ECO:0000256" key="1">
    <source>
        <dbReference type="SAM" id="Coils"/>
    </source>
</evidence>
<reference evidence="3 4" key="1">
    <citation type="submission" date="2018-11" db="EMBL/GenBank/DDBJ databases">
        <title>The draft genome sequence of Amphritea opalescens ANRC-JH13T.</title>
        <authorList>
            <person name="Fang Z."/>
            <person name="Zhang Y."/>
            <person name="Han X."/>
        </authorList>
    </citation>
    <scope>NUCLEOTIDE SEQUENCE [LARGE SCALE GENOMIC DNA]</scope>
    <source>
        <strain evidence="3 4">ANRC-JH13</strain>
    </source>
</reference>
<dbReference type="Gene3D" id="3.30.10.20">
    <property type="match status" value="1"/>
</dbReference>
<keyword evidence="4" id="KW-1185">Reference proteome</keyword>
<dbReference type="CDD" id="cd06577">
    <property type="entry name" value="PASTA_pknB"/>
    <property type="match status" value="1"/>
</dbReference>
<dbReference type="Proteomes" id="UP000283087">
    <property type="component" value="Unassembled WGS sequence"/>
</dbReference>
<keyword evidence="1" id="KW-0175">Coiled coil</keyword>